<accession>A0A7C0VB12</accession>
<dbReference type="GO" id="GO:0000049">
    <property type="term" value="F:tRNA binding"/>
    <property type="evidence" value="ECO:0007669"/>
    <property type="project" value="UniProtKB-UniRule"/>
</dbReference>
<evidence type="ECO:0000256" key="9">
    <source>
        <dbReference type="RuleBase" id="RU004320"/>
    </source>
</evidence>
<comment type="subcellular location">
    <subcellularLocation>
        <location evidence="7">Cytoplasm</location>
    </subcellularLocation>
</comment>
<evidence type="ECO:0000256" key="4">
    <source>
        <dbReference type="ARBA" id="ARBA00022884"/>
    </source>
</evidence>
<dbReference type="PANTHER" id="PTHR17224">
    <property type="entry name" value="PEPTIDYL-TRNA HYDROLASE"/>
    <property type="match status" value="1"/>
</dbReference>
<feature type="binding site" evidence="7">
    <location>
        <position position="63"/>
    </location>
    <ligand>
        <name>tRNA</name>
        <dbReference type="ChEBI" id="CHEBI:17843"/>
    </ligand>
</feature>
<evidence type="ECO:0000256" key="3">
    <source>
        <dbReference type="ARBA" id="ARBA00022801"/>
    </source>
</evidence>
<dbReference type="GO" id="GO:0006515">
    <property type="term" value="P:protein quality control for misfolded or incompletely synthesized proteins"/>
    <property type="evidence" value="ECO:0007669"/>
    <property type="project" value="UniProtKB-UniRule"/>
</dbReference>
<evidence type="ECO:0000256" key="1">
    <source>
        <dbReference type="ARBA" id="ARBA00013260"/>
    </source>
</evidence>
<dbReference type="FunFam" id="3.40.50.1470:FF:000001">
    <property type="entry name" value="Peptidyl-tRNA hydrolase"/>
    <property type="match status" value="1"/>
</dbReference>
<dbReference type="EC" id="3.1.1.29" evidence="1 7"/>
<organism evidence="10">
    <name type="scientific">candidate division WOR-3 bacterium</name>
    <dbReference type="NCBI Taxonomy" id="2052148"/>
    <lineage>
        <taxon>Bacteria</taxon>
        <taxon>Bacteria division WOR-3</taxon>
    </lineage>
</organism>
<keyword evidence="3 7" id="KW-0378">Hydrolase</keyword>
<dbReference type="CDD" id="cd00462">
    <property type="entry name" value="PTH"/>
    <property type="match status" value="1"/>
</dbReference>
<name>A0A7C0VB12_UNCW3</name>
<comment type="function">
    <text evidence="7">Catalyzes the release of premature peptidyl moieties from peptidyl-tRNA molecules trapped in stalled 50S ribosomal subunits, and thus maintains levels of free tRNAs and 50S ribosomes.</text>
</comment>
<feature type="site" description="Stabilizes the basic form of H active site to accept a proton" evidence="7">
    <location>
        <position position="89"/>
    </location>
</feature>
<protein>
    <recommendedName>
        <fullName evidence="6 7">Peptidyl-tRNA hydrolase</fullName>
        <shortName evidence="7">Pth</shortName>
        <ecNumber evidence="1 7">3.1.1.29</ecNumber>
    </recommendedName>
</protein>
<comment type="function">
    <text evidence="7">Hydrolyzes ribosome-free peptidyl-tRNAs (with 1 or more amino acids incorporated), which drop off the ribosome during protein synthesis, or as a result of ribosome stalling.</text>
</comment>
<dbReference type="PANTHER" id="PTHR17224:SF1">
    <property type="entry name" value="PEPTIDYL-TRNA HYDROLASE"/>
    <property type="match status" value="1"/>
</dbReference>
<feature type="site" description="Discriminates between blocked and unblocked aminoacyl-tRNA" evidence="7">
    <location>
        <position position="10"/>
    </location>
</feature>
<sequence>MQRVICGLGNPGNEYAETRHNLGFMVVDRLSRRWGVALRPGQGEFYLGEKDGIVLLKPTTFMNLSGIALVQFMQVYRDVEPENIIIVLDDMDIPFGYIRLRKKGGSAGHKGLESVIYHLGTEEFPRLRIGIGKPDGDPVDYVLSPFTEEEREKLPEILELACDAVELWVSEGIDRAMSVYNKRVKEEL</sequence>
<feature type="binding site" evidence="7">
    <location>
        <position position="15"/>
    </location>
    <ligand>
        <name>tRNA</name>
        <dbReference type="ChEBI" id="CHEBI:17843"/>
    </ligand>
</feature>
<comment type="subunit">
    <text evidence="7">Monomer.</text>
</comment>
<comment type="caution">
    <text evidence="10">The sequence shown here is derived from an EMBL/GenBank/DDBJ whole genome shotgun (WGS) entry which is preliminary data.</text>
</comment>
<dbReference type="HAMAP" id="MF_00083">
    <property type="entry name" value="Pept_tRNA_hydro_bact"/>
    <property type="match status" value="1"/>
</dbReference>
<dbReference type="NCBIfam" id="TIGR00447">
    <property type="entry name" value="pth"/>
    <property type="match status" value="1"/>
</dbReference>
<dbReference type="InterPro" id="IPR018171">
    <property type="entry name" value="Pept_tRNA_hydro_CS"/>
</dbReference>
<keyword evidence="7" id="KW-0963">Cytoplasm</keyword>
<comment type="caution">
    <text evidence="7">Lacks conserved residue(s) required for the propagation of feature annotation.</text>
</comment>
<dbReference type="Pfam" id="PF01195">
    <property type="entry name" value="Pept_tRNA_hydro"/>
    <property type="match status" value="1"/>
</dbReference>
<dbReference type="Proteomes" id="UP000885847">
    <property type="component" value="Unassembled WGS sequence"/>
</dbReference>
<evidence type="ECO:0000256" key="5">
    <source>
        <dbReference type="ARBA" id="ARBA00038063"/>
    </source>
</evidence>
<keyword evidence="4 7" id="KW-0694">RNA-binding</keyword>
<dbReference type="EMBL" id="DQWE01000051">
    <property type="protein sequence ID" value="HDI82366.1"/>
    <property type="molecule type" value="Genomic_DNA"/>
</dbReference>
<dbReference type="InterPro" id="IPR036416">
    <property type="entry name" value="Pept_tRNA_hydro_sf"/>
</dbReference>
<proteinExistence type="inferred from homology"/>
<dbReference type="GO" id="GO:0004045">
    <property type="term" value="F:peptidyl-tRNA hydrolase activity"/>
    <property type="evidence" value="ECO:0007669"/>
    <property type="project" value="UniProtKB-UniRule"/>
</dbReference>
<evidence type="ECO:0000313" key="10">
    <source>
        <dbReference type="EMBL" id="HDI82366.1"/>
    </source>
</evidence>
<comment type="catalytic activity">
    <reaction evidence="7 8">
        <text>an N-acyl-L-alpha-aminoacyl-tRNA + H2O = an N-acyl-L-amino acid + a tRNA + H(+)</text>
        <dbReference type="Rhea" id="RHEA:54448"/>
        <dbReference type="Rhea" id="RHEA-COMP:10123"/>
        <dbReference type="Rhea" id="RHEA-COMP:13883"/>
        <dbReference type="ChEBI" id="CHEBI:15377"/>
        <dbReference type="ChEBI" id="CHEBI:15378"/>
        <dbReference type="ChEBI" id="CHEBI:59874"/>
        <dbReference type="ChEBI" id="CHEBI:78442"/>
        <dbReference type="ChEBI" id="CHEBI:138191"/>
        <dbReference type="EC" id="3.1.1.29"/>
    </reaction>
</comment>
<comment type="similarity">
    <text evidence="5 7 9">Belongs to the PTH family.</text>
</comment>
<dbReference type="InterPro" id="IPR001328">
    <property type="entry name" value="Pept_tRNA_hydro"/>
</dbReference>
<evidence type="ECO:0000256" key="6">
    <source>
        <dbReference type="ARBA" id="ARBA00050038"/>
    </source>
</evidence>
<evidence type="ECO:0000256" key="2">
    <source>
        <dbReference type="ARBA" id="ARBA00022555"/>
    </source>
</evidence>
<evidence type="ECO:0000256" key="8">
    <source>
        <dbReference type="RuleBase" id="RU000673"/>
    </source>
</evidence>
<feature type="binding site" evidence="7">
    <location>
        <position position="61"/>
    </location>
    <ligand>
        <name>tRNA</name>
        <dbReference type="ChEBI" id="CHEBI:17843"/>
    </ligand>
</feature>
<dbReference type="PROSITE" id="PS01195">
    <property type="entry name" value="PEPT_TRNA_HYDROL_1"/>
    <property type="match status" value="1"/>
</dbReference>
<gene>
    <name evidence="7" type="primary">pth</name>
    <name evidence="10" type="ORF">ENF18_01070</name>
</gene>
<feature type="active site" description="Proton acceptor" evidence="7">
    <location>
        <position position="20"/>
    </location>
</feature>
<dbReference type="GO" id="GO:0005737">
    <property type="term" value="C:cytoplasm"/>
    <property type="evidence" value="ECO:0007669"/>
    <property type="project" value="UniProtKB-SubCell"/>
</dbReference>
<reference evidence="10" key="1">
    <citation type="journal article" date="2020" name="mSystems">
        <title>Genome- and Community-Level Interaction Insights into Carbon Utilization and Element Cycling Functions of Hydrothermarchaeota in Hydrothermal Sediment.</title>
        <authorList>
            <person name="Zhou Z."/>
            <person name="Liu Y."/>
            <person name="Xu W."/>
            <person name="Pan J."/>
            <person name="Luo Z.H."/>
            <person name="Li M."/>
        </authorList>
    </citation>
    <scope>NUCLEOTIDE SEQUENCE [LARGE SCALE GENOMIC DNA]</scope>
    <source>
        <strain evidence="10">HyVt-102</strain>
    </source>
</reference>
<dbReference type="SUPFAM" id="SSF53178">
    <property type="entry name" value="Peptidyl-tRNA hydrolase-like"/>
    <property type="match status" value="1"/>
</dbReference>
<dbReference type="GO" id="GO:0072344">
    <property type="term" value="P:rescue of stalled ribosome"/>
    <property type="evidence" value="ECO:0007669"/>
    <property type="project" value="UniProtKB-UniRule"/>
</dbReference>
<dbReference type="Gene3D" id="3.40.50.1470">
    <property type="entry name" value="Peptidyl-tRNA hydrolase"/>
    <property type="match status" value="1"/>
</dbReference>
<dbReference type="AlphaFoldDB" id="A0A7C0VB12"/>
<keyword evidence="2 7" id="KW-0820">tRNA-binding</keyword>
<evidence type="ECO:0000256" key="7">
    <source>
        <dbReference type="HAMAP-Rule" id="MF_00083"/>
    </source>
</evidence>